<dbReference type="EMBL" id="LIIK01000008">
    <property type="protein sequence ID" value="KQM09304.1"/>
    <property type="molecule type" value="Genomic_DNA"/>
</dbReference>
<dbReference type="Pfam" id="PF03313">
    <property type="entry name" value="SDH_alpha"/>
    <property type="match status" value="1"/>
</dbReference>
<dbReference type="STRING" id="1702214.AL399_02510"/>
<dbReference type="GO" id="GO:0019450">
    <property type="term" value="P:L-cysteine catabolic process to pyruvate"/>
    <property type="evidence" value="ECO:0007669"/>
    <property type="project" value="TreeGrafter"/>
</dbReference>
<proteinExistence type="inferred from homology"/>
<gene>
    <name evidence="3" type="ORF">AL399_02510</name>
</gene>
<protein>
    <recommendedName>
        <fullName evidence="1">UPF0597 protein AL399_02510</fullName>
    </recommendedName>
</protein>
<reference evidence="3" key="1">
    <citation type="submission" date="2015-08" db="EMBL/GenBank/DDBJ databases">
        <title>Candidatus Bacteriodes Periocalifornicus.</title>
        <authorList>
            <person name="McLean J.S."/>
            <person name="Kelley S."/>
        </authorList>
    </citation>
    <scope>NUCLEOTIDE SEQUENCE [LARGE SCALE GENOMIC DNA]</scope>
    <source>
        <strain evidence="3">12B</strain>
    </source>
</reference>
<comment type="caution">
    <text evidence="3">The sequence shown here is derived from an EMBL/GenBank/DDBJ whole genome shotgun (WGS) entry which is preliminary data.</text>
</comment>
<comment type="similarity">
    <text evidence="1">Belongs to the UPF0597 family.</text>
</comment>
<dbReference type="InterPro" id="IPR005130">
    <property type="entry name" value="Ser_deHydtase-like_asu"/>
</dbReference>
<evidence type="ECO:0000313" key="3">
    <source>
        <dbReference type="EMBL" id="KQM09304.1"/>
    </source>
</evidence>
<dbReference type="AlphaFoldDB" id="A0A0Q4B7W8"/>
<accession>A0A0Q4B7W8</accession>
<dbReference type="PATRIC" id="fig|1702214.3.peg.692"/>
<sequence>MIVTEQTYINLLRSEVVPALGCTEPIAVALAVARAREALPGQCVRVSVATSANIYKNGMGVGIPGTGQTGLTIAAALGAIEGRSADSLELLKHVNAEVVARARQLVAEGAVDIHIQEGSPKLYVRATLHDKEGNVATCTIQDKHSSIAEVTLNGKSLLAGGDGTVDDSECHAAPSDGSAARAITVAGIFDFADRVPIEKIAFILESEKLNRKIAQEGLSGNYGLEVGRKIKERMEAGTLGKGLMTEAMAMTAAASDARMAGSTTPVMSNSGSGNQGITATLPVVAAADYLHSSTEKLTRALALSHLVAIHIKGYLGRLSALCGCVVASSGAGCGIAYLMGGGEKEVEATIKNMLGSVTGMLCDGAKVGCALKVSSGVSTAVTSALLAMEGSCISANDGIIETDIERCIRNLGNIGAEGMRETDEMVLEIMTHKAE</sequence>
<dbReference type="InterPro" id="IPR021144">
    <property type="entry name" value="UPF0597"/>
</dbReference>
<dbReference type="PANTHER" id="PTHR30501:SF2">
    <property type="entry name" value="UPF0597 PROTEIN YHAM"/>
    <property type="match status" value="1"/>
</dbReference>
<name>A0A0Q4B7W8_9BACT</name>
<feature type="domain" description="Serine dehydratase-like alpha subunit" evidence="2">
    <location>
        <begin position="139"/>
        <end position="427"/>
    </location>
</feature>
<evidence type="ECO:0000313" key="4">
    <source>
        <dbReference type="Proteomes" id="UP000054172"/>
    </source>
</evidence>
<dbReference type="PIRSF" id="PIRSF006054">
    <property type="entry name" value="UCP006054"/>
    <property type="match status" value="1"/>
</dbReference>
<evidence type="ECO:0000256" key="1">
    <source>
        <dbReference type="HAMAP-Rule" id="MF_01845"/>
    </source>
</evidence>
<dbReference type="PANTHER" id="PTHR30501">
    <property type="entry name" value="UPF0597 PROTEIN YHAM"/>
    <property type="match status" value="1"/>
</dbReference>
<dbReference type="Proteomes" id="UP000054172">
    <property type="component" value="Unassembled WGS sequence"/>
</dbReference>
<organism evidence="3 4">
    <name type="scientific">Candidatus [Bacteroides] periocalifornicus</name>
    <dbReference type="NCBI Taxonomy" id="1702214"/>
    <lineage>
        <taxon>Bacteria</taxon>
        <taxon>Pseudomonadati</taxon>
        <taxon>Bacteroidota</taxon>
    </lineage>
</organism>
<evidence type="ECO:0000259" key="2">
    <source>
        <dbReference type="Pfam" id="PF03313"/>
    </source>
</evidence>
<keyword evidence="4" id="KW-1185">Reference proteome</keyword>
<dbReference type="HAMAP" id="MF_01845">
    <property type="entry name" value="UPF0597"/>
    <property type="match status" value="1"/>
</dbReference>
<dbReference type="GO" id="GO:0080146">
    <property type="term" value="F:L-cysteine desulfhydrase activity"/>
    <property type="evidence" value="ECO:0007669"/>
    <property type="project" value="TreeGrafter"/>
</dbReference>